<dbReference type="Proteomes" id="UP001596044">
    <property type="component" value="Unassembled WGS sequence"/>
</dbReference>
<dbReference type="InterPro" id="IPR023772">
    <property type="entry name" value="DNA-bd_HTH_TetR-type_CS"/>
</dbReference>
<accession>A0ABW0K9T0</accession>
<dbReference type="InterPro" id="IPR050624">
    <property type="entry name" value="HTH-type_Tx_Regulator"/>
</dbReference>
<name>A0ABW0K9T0_9BACL</name>
<evidence type="ECO:0000259" key="3">
    <source>
        <dbReference type="PROSITE" id="PS50977"/>
    </source>
</evidence>
<dbReference type="EMBL" id="JBHSMJ010000024">
    <property type="protein sequence ID" value="MFC5450050.1"/>
    <property type="molecule type" value="Genomic_DNA"/>
</dbReference>
<dbReference type="PROSITE" id="PS50977">
    <property type="entry name" value="HTH_TETR_2"/>
    <property type="match status" value="1"/>
</dbReference>
<dbReference type="InterPro" id="IPR036271">
    <property type="entry name" value="Tet_transcr_reg_TetR-rel_C_sf"/>
</dbReference>
<dbReference type="SUPFAM" id="SSF46689">
    <property type="entry name" value="Homeodomain-like"/>
    <property type="match status" value="1"/>
</dbReference>
<evidence type="ECO:0000313" key="4">
    <source>
        <dbReference type="EMBL" id="MFC5450050.1"/>
    </source>
</evidence>
<evidence type="ECO:0000256" key="2">
    <source>
        <dbReference type="PROSITE-ProRule" id="PRU00335"/>
    </source>
</evidence>
<evidence type="ECO:0000256" key="1">
    <source>
        <dbReference type="ARBA" id="ARBA00023125"/>
    </source>
</evidence>
<dbReference type="SUPFAM" id="SSF48498">
    <property type="entry name" value="Tetracyclin repressor-like, C-terminal domain"/>
    <property type="match status" value="1"/>
</dbReference>
<evidence type="ECO:0000313" key="5">
    <source>
        <dbReference type="Proteomes" id="UP001596044"/>
    </source>
</evidence>
<dbReference type="PRINTS" id="PR00455">
    <property type="entry name" value="HTHTETR"/>
</dbReference>
<proteinExistence type="predicted"/>
<reference evidence="5" key="1">
    <citation type="journal article" date="2019" name="Int. J. Syst. Evol. Microbiol.">
        <title>The Global Catalogue of Microorganisms (GCM) 10K type strain sequencing project: providing services to taxonomists for standard genome sequencing and annotation.</title>
        <authorList>
            <consortium name="The Broad Institute Genomics Platform"/>
            <consortium name="The Broad Institute Genome Sequencing Center for Infectious Disease"/>
            <person name="Wu L."/>
            <person name="Ma J."/>
        </authorList>
    </citation>
    <scope>NUCLEOTIDE SEQUENCE [LARGE SCALE GENOMIC DNA]</scope>
    <source>
        <strain evidence="5">KACC 11904</strain>
    </source>
</reference>
<comment type="caution">
    <text evidence="4">The sequence shown here is derived from an EMBL/GenBank/DDBJ whole genome shotgun (WGS) entry which is preliminary data.</text>
</comment>
<dbReference type="PANTHER" id="PTHR43479:SF11">
    <property type="entry name" value="ACREF_ENVCD OPERON REPRESSOR-RELATED"/>
    <property type="match status" value="1"/>
</dbReference>
<keyword evidence="1 2" id="KW-0238">DNA-binding</keyword>
<dbReference type="PANTHER" id="PTHR43479">
    <property type="entry name" value="ACREF/ENVCD OPERON REPRESSOR-RELATED"/>
    <property type="match status" value="1"/>
</dbReference>
<dbReference type="InterPro" id="IPR009057">
    <property type="entry name" value="Homeodomain-like_sf"/>
</dbReference>
<dbReference type="RefSeq" id="WP_270880711.1">
    <property type="nucleotide sequence ID" value="NZ_JAQFVF010000035.1"/>
</dbReference>
<dbReference type="Pfam" id="PF00440">
    <property type="entry name" value="TetR_N"/>
    <property type="match status" value="1"/>
</dbReference>
<protein>
    <submittedName>
        <fullName evidence="4">TetR/AcrR family transcriptional regulator</fullName>
    </submittedName>
</protein>
<gene>
    <name evidence="4" type="ORF">ACFPOG_17510</name>
</gene>
<feature type="domain" description="HTH tetR-type" evidence="3">
    <location>
        <begin position="5"/>
        <end position="65"/>
    </location>
</feature>
<keyword evidence="5" id="KW-1185">Reference proteome</keyword>
<organism evidence="4 5">
    <name type="scientific">Paenibacillus aestuarii</name>
    <dbReference type="NCBI Taxonomy" id="516965"/>
    <lineage>
        <taxon>Bacteria</taxon>
        <taxon>Bacillati</taxon>
        <taxon>Bacillota</taxon>
        <taxon>Bacilli</taxon>
        <taxon>Bacillales</taxon>
        <taxon>Paenibacillaceae</taxon>
        <taxon>Paenibacillus</taxon>
    </lineage>
</organism>
<dbReference type="Gene3D" id="1.10.10.60">
    <property type="entry name" value="Homeodomain-like"/>
    <property type="match status" value="1"/>
</dbReference>
<dbReference type="Gene3D" id="1.10.357.10">
    <property type="entry name" value="Tetracycline Repressor, domain 2"/>
    <property type="match status" value="1"/>
</dbReference>
<sequence length="192" mass="21798">MMDMDQKKHLIMESAKQSFSLFGYKGTTMDQIAKIAGVGKATIYSFFENKEELLHEIVQSLVAEMKAVAEKALTEGATTLERIHGAIYGILVLRKEERLLIQLAHEVQQFGNQVTRDALAGIETELVDFIAQHIARAIQNGTMKNCDPKMTAFIMYKLYIALVFDWEKNNEPLTDERISELLKLYFGNFLSS</sequence>
<dbReference type="InterPro" id="IPR001647">
    <property type="entry name" value="HTH_TetR"/>
</dbReference>
<dbReference type="PROSITE" id="PS01081">
    <property type="entry name" value="HTH_TETR_1"/>
    <property type="match status" value="1"/>
</dbReference>
<feature type="DNA-binding region" description="H-T-H motif" evidence="2">
    <location>
        <begin position="28"/>
        <end position="47"/>
    </location>
</feature>